<feature type="region of interest" description="Disordered" evidence="1">
    <location>
        <begin position="37"/>
        <end position="237"/>
    </location>
</feature>
<dbReference type="CDD" id="cd00201">
    <property type="entry name" value="WW"/>
    <property type="match status" value="1"/>
</dbReference>
<evidence type="ECO:0000313" key="3">
    <source>
        <dbReference type="EMBL" id="TQB69326.1"/>
    </source>
</evidence>
<feature type="compositionally biased region" description="Polar residues" evidence="1">
    <location>
        <begin position="85"/>
        <end position="99"/>
    </location>
</feature>
<dbReference type="PROSITE" id="PS01159">
    <property type="entry name" value="WW_DOMAIN_1"/>
    <property type="match status" value="1"/>
</dbReference>
<keyword evidence="4" id="KW-1185">Reference proteome</keyword>
<dbReference type="Pfam" id="PF00397">
    <property type="entry name" value="WW"/>
    <property type="match status" value="1"/>
</dbReference>
<feature type="compositionally biased region" description="Low complexity" evidence="1">
    <location>
        <begin position="173"/>
        <end position="195"/>
    </location>
</feature>
<dbReference type="AlphaFoldDB" id="A0A507QLA8"/>
<dbReference type="PROSITE" id="PS50020">
    <property type="entry name" value="WW_DOMAIN_2"/>
    <property type="match status" value="1"/>
</dbReference>
<dbReference type="STRING" id="5098.A0A507QLA8"/>
<evidence type="ECO:0000256" key="1">
    <source>
        <dbReference type="SAM" id="MobiDB-lite"/>
    </source>
</evidence>
<dbReference type="Gene3D" id="2.20.70.10">
    <property type="match status" value="1"/>
</dbReference>
<dbReference type="Proteomes" id="UP000319663">
    <property type="component" value="Unassembled WGS sequence"/>
</dbReference>
<evidence type="ECO:0000313" key="4">
    <source>
        <dbReference type="Proteomes" id="UP000319663"/>
    </source>
</evidence>
<feature type="compositionally biased region" description="Pro residues" evidence="1">
    <location>
        <begin position="1"/>
        <end position="14"/>
    </location>
</feature>
<sequence>MSFAPPPGPPPPSAPDGWKPQFDDRYKQWYFVNLHTGKSQWEPPTGPALPKEQHAPPSGPPLSYEQSGPANPTAAASAGDIKRPLSSNNPYNNHSGTSSVDDDARLAARLQAEEDARAGRKSPAASRGAASEFYNEAPQPQGGYPPSSSQSPAPPSLPQREQKSRGFLGKLFGQSSGSQAGYASSRPPQYGYQGYPQGGYPGGYGGYPPQQPMGYGYPPQGGYYPPQQVPPRKSGLGTGAAAALGVGGGLIGGALLADAFEDHEQDVYDAGYDNGYDDGGDFGGDF</sequence>
<dbReference type="SMART" id="SM00456">
    <property type="entry name" value="WW"/>
    <property type="match status" value="1"/>
</dbReference>
<feature type="compositionally biased region" description="Low complexity" evidence="1">
    <location>
        <begin position="137"/>
        <end position="151"/>
    </location>
</feature>
<proteinExistence type="predicted"/>
<gene>
    <name evidence="3" type="ORF">MPDQ_001981</name>
</gene>
<dbReference type="InterPro" id="IPR036020">
    <property type="entry name" value="WW_dom_sf"/>
</dbReference>
<feature type="region of interest" description="Disordered" evidence="1">
    <location>
        <begin position="1"/>
        <end position="22"/>
    </location>
</feature>
<feature type="domain" description="WW" evidence="2">
    <location>
        <begin position="12"/>
        <end position="46"/>
    </location>
</feature>
<name>A0A507QLA8_MONPU</name>
<feature type="compositionally biased region" description="Gly residues" evidence="1">
    <location>
        <begin position="196"/>
        <end position="206"/>
    </location>
</feature>
<reference evidence="3 4" key="1">
    <citation type="submission" date="2019-06" db="EMBL/GenBank/DDBJ databases">
        <title>Wine fermentation using esterase from Monascus purpureus.</title>
        <authorList>
            <person name="Geng C."/>
            <person name="Zhang Y."/>
        </authorList>
    </citation>
    <scope>NUCLEOTIDE SEQUENCE [LARGE SCALE GENOMIC DNA]</scope>
    <source>
        <strain evidence="3">HQ1</strain>
    </source>
</reference>
<organism evidence="3 4">
    <name type="scientific">Monascus purpureus</name>
    <name type="common">Red mold</name>
    <name type="synonym">Monascus anka</name>
    <dbReference type="NCBI Taxonomy" id="5098"/>
    <lineage>
        <taxon>Eukaryota</taxon>
        <taxon>Fungi</taxon>
        <taxon>Dikarya</taxon>
        <taxon>Ascomycota</taxon>
        <taxon>Pezizomycotina</taxon>
        <taxon>Eurotiomycetes</taxon>
        <taxon>Eurotiomycetidae</taxon>
        <taxon>Eurotiales</taxon>
        <taxon>Aspergillaceae</taxon>
        <taxon>Monascus</taxon>
    </lineage>
</organism>
<dbReference type="InterPro" id="IPR001202">
    <property type="entry name" value="WW_dom"/>
</dbReference>
<accession>A0A507QLA8</accession>
<comment type="caution">
    <text evidence="3">The sequence shown here is derived from an EMBL/GenBank/DDBJ whole genome shotgun (WGS) entry which is preliminary data.</text>
</comment>
<dbReference type="SUPFAM" id="SSF51045">
    <property type="entry name" value="WW domain"/>
    <property type="match status" value="1"/>
</dbReference>
<feature type="compositionally biased region" description="Low complexity" evidence="1">
    <location>
        <begin position="212"/>
        <end position="226"/>
    </location>
</feature>
<protein>
    <recommendedName>
        <fullName evidence="2">WW domain-containing protein</fullName>
    </recommendedName>
</protein>
<dbReference type="EMBL" id="VIFY01000159">
    <property type="protein sequence ID" value="TQB69326.1"/>
    <property type="molecule type" value="Genomic_DNA"/>
</dbReference>
<dbReference type="OrthoDB" id="2530521at2759"/>
<feature type="compositionally biased region" description="Basic and acidic residues" evidence="1">
    <location>
        <begin position="102"/>
        <end position="118"/>
    </location>
</feature>
<evidence type="ECO:0000259" key="2">
    <source>
        <dbReference type="PROSITE" id="PS50020"/>
    </source>
</evidence>